<dbReference type="SUPFAM" id="SSF54060">
    <property type="entry name" value="His-Me finger endonucleases"/>
    <property type="match status" value="1"/>
</dbReference>
<dbReference type="OrthoDB" id="5485925at2"/>
<dbReference type="Pfam" id="PF04231">
    <property type="entry name" value="Endonuclease_1"/>
    <property type="match status" value="1"/>
</dbReference>
<reference evidence="7 8" key="1">
    <citation type="submission" date="2019-08" db="EMBL/GenBank/DDBJ databases">
        <title>Genomes of Antarctic Bizionia species.</title>
        <authorList>
            <person name="Bowman J.P."/>
        </authorList>
    </citation>
    <scope>NUCLEOTIDE SEQUENCE [LARGE SCALE GENOMIC DNA]</scope>
    <source>
        <strain evidence="7 8">APA-1</strain>
    </source>
</reference>
<dbReference type="InterPro" id="IPR007346">
    <property type="entry name" value="Endonuclease-I"/>
</dbReference>
<keyword evidence="3 5" id="KW-0732">Signal</keyword>
<feature type="signal peptide" evidence="5">
    <location>
        <begin position="1"/>
        <end position="23"/>
    </location>
</feature>
<feature type="chain" id="PRO_5023002893" evidence="5">
    <location>
        <begin position="24"/>
        <end position="354"/>
    </location>
</feature>
<dbReference type="NCBIfam" id="TIGR04183">
    <property type="entry name" value="Por_Secre_tail"/>
    <property type="match status" value="1"/>
</dbReference>
<dbReference type="PANTHER" id="PTHR33607:SF2">
    <property type="entry name" value="ENDONUCLEASE-1"/>
    <property type="match status" value="1"/>
</dbReference>
<dbReference type="GO" id="GO:0016787">
    <property type="term" value="F:hydrolase activity"/>
    <property type="evidence" value="ECO:0007669"/>
    <property type="project" value="UniProtKB-KW"/>
</dbReference>
<dbReference type="GO" id="GO:0004518">
    <property type="term" value="F:nuclease activity"/>
    <property type="evidence" value="ECO:0007669"/>
    <property type="project" value="UniProtKB-KW"/>
</dbReference>
<dbReference type="PANTHER" id="PTHR33607">
    <property type="entry name" value="ENDONUCLEASE-1"/>
    <property type="match status" value="1"/>
</dbReference>
<keyword evidence="4" id="KW-0378">Hydrolase</keyword>
<dbReference type="InterPro" id="IPR044925">
    <property type="entry name" value="His-Me_finger_sf"/>
</dbReference>
<keyword evidence="8" id="KW-1185">Reference proteome</keyword>
<evidence type="ECO:0000256" key="1">
    <source>
        <dbReference type="ARBA" id="ARBA00006429"/>
    </source>
</evidence>
<comment type="caution">
    <text evidence="7">The sequence shown here is derived from an EMBL/GenBank/DDBJ whole genome shotgun (WGS) entry which is preliminary data.</text>
</comment>
<dbReference type="EMBL" id="VSKL01000005">
    <property type="protein sequence ID" value="TYB71975.1"/>
    <property type="molecule type" value="Genomic_DNA"/>
</dbReference>
<dbReference type="RefSeq" id="WP_066253067.1">
    <property type="nucleotide sequence ID" value="NZ_VSKL01000005.1"/>
</dbReference>
<dbReference type="Proteomes" id="UP000324358">
    <property type="component" value="Unassembled WGS sequence"/>
</dbReference>
<proteinExistence type="inferred from homology"/>
<evidence type="ECO:0000256" key="4">
    <source>
        <dbReference type="ARBA" id="ARBA00022801"/>
    </source>
</evidence>
<gene>
    <name evidence="7" type="ORF">ES675_12470</name>
</gene>
<dbReference type="Pfam" id="PF18962">
    <property type="entry name" value="Por_Secre_tail"/>
    <property type="match status" value="1"/>
</dbReference>
<evidence type="ECO:0000256" key="3">
    <source>
        <dbReference type="ARBA" id="ARBA00022729"/>
    </source>
</evidence>
<name>A0A5D0QSS2_9FLAO</name>
<feature type="domain" description="Secretion system C-terminal sorting" evidence="6">
    <location>
        <begin position="283"/>
        <end position="349"/>
    </location>
</feature>
<protein>
    <submittedName>
        <fullName evidence="7">T9SS type A sorting domain-containing protein</fullName>
    </submittedName>
</protein>
<comment type="similarity">
    <text evidence="1">Belongs to the EndA/NucM nuclease family.</text>
</comment>
<dbReference type="InterPro" id="IPR026444">
    <property type="entry name" value="Secre_tail"/>
</dbReference>
<dbReference type="AlphaFoldDB" id="A0A5D0QSS2"/>
<keyword evidence="2" id="KW-0540">Nuclease</keyword>
<evidence type="ECO:0000256" key="5">
    <source>
        <dbReference type="SAM" id="SignalP"/>
    </source>
</evidence>
<organism evidence="7 8">
    <name type="scientific">Bizionia algoritergicola</name>
    <dbReference type="NCBI Taxonomy" id="291187"/>
    <lineage>
        <taxon>Bacteria</taxon>
        <taxon>Pseudomonadati</taxon>
        <taxon>Bacteroidota</taxon>
        <taxon>Flavobacteriia</taxon>
        <taxon>Flavobacteriales</taxon>
        <taxon>Flavobacteriaceae</taxon>
        <taxon>Bizionia</taxon>
    </lineage>
</organism>
<accession>A0A5D0QSS2</accession>
<sequence>MKAKLLLAFLFPFVILAQTPAYYANIDFSQSGENIKSQLTTLITNTHTNPLPYTSNNTDTWDVIKQSDLVNQSSDEVLLIYGYEDNDTPTNNDRLRNKDLSCHTSSCIGLWNREHVFARSLANPNLDVSYIGPGTDVHNLRSCDSQMNSSRSNRIFQDDTGNAHITSLGNFYPGDEHKGDVARIIMYMYTRYPNQCEAVNIGHGTANHSYYSDMPDVFLKWNAEDPVSQFEIDRNEIIYQNQGNRNPYIDNPYLATLIWNGQDAEDTWGTLSIPAEQLEQLTIYPTYTSNYIYIKANTNKKYNYTIYNTMGQQVKTATTTELIDISTLENGLYLLKLMSNNTAQVKKIIKTNTN</sequence>
<evidence type="ECO:0000313" key="7">
    <source>
        <dbReference type="EMBL" id="TYB71975.1"/>
    </source>
</evidence>
<evidence type="ECO:0000259" key="6">
    <source>
        <dbReference type="Pfam" id="PF18962"/>
    </source>
</evidence>
<evidence type="ECO:0000256" key="2">
    <source>
        <dbReference type="ARBA" id="ARBA00022722"/>
    </source>
</evidence>
<evidence type="ECO:0000313" key="8">
    <source>
        <dbReference type="Proteomes" id="UP000324358"/>
    </source>
</evidence>